<dbReference type="InterPro" id="IPR050582">
    <property type="entry name" value="HAD-like_SerB"/>
</dbReference>
<evidence type="ECO:0000256" key="9">
    <source>
        <dbReference type="ARBA" id="ARBA00048138"/>
    </source>
</evidence>
<evidence type="ECO:0000256" key="3">
    <source>
        <dbReference type="ARBA" id="ARBA00012640"/>
    </source>
</evidence>
<dbReference type="GO" id="GO:0016740">
    <property type="term" value="F:transferase activity"/>
    <property type="evidence" value="ECO:0007669"/>
    <property type="project" value="UniProtKB-KW"/>
</dbReference>
<evidence type="ECO:0000256" key="1">
    <source>
        <dbReference type="ARBA" id="ARBA00001946"/>
    </source>
</evidence>
<evidence type="ECO:0000256" key="10">
    <source>
        <dbReference type="ARBA" id="ARBA00048523"/>
    </source>
</evidence>
<proteinExistence type="predicted"/>
<keyword evidence="7" id="KW-0460">Magnesium</keyword>
<dbReference type="PANTHER" id="PTHR43344:SF2">
    <property type="entry name" value="PHOSPHOSERINE PHOSPHATASE"/>
    <property type="match status" value="1"/>
</dbReference>
<evidence type="ECO:0000256" key="7">
    <source>
        <dbReference type="ARBA" id="ARBA00022842"/>
    </source>
</evidence>
<dbReference type="InterPro" id="IPR036412">
    <property type="entry name" value="HAD-like_sf"/>
</dbReference>
<gene>
    <name evidence="11" type="primary">thrH</name>
    <name evidence="11" type="ORF">E6K71_06630</name>
</gene>
<dbReference type="PANTHER" id="PTHR43344">
    <property type="entry name" value="PHOSPHOSERINE PHOSPHATASE"/>
    <property type="match status" value="1"/>
</dbReference>
<evidence type="ECO:0000256" key="5">
    <source>
        <dbReference type="ARBA" id="ARBA00022723"/>
    </source>
</evidence>
<sequence>MIAAIDLEGVLAPEIWPHLGDHFRVEELHLTTRDVADFEELMRRRVEALNRAGLTLARLQEVAHDVRPYLGSHEFLDRIRRRCQVMIISDTFHEFAEPVVERLGGYNLFANQFEVDAQGRIAGWKLRIRGQKARVVQGMKSAGFKVIGMGDSLNDLSLLESADYPILYRPVPALRQRLPQAPTANGLDEALQIFVGIFRSNGGRI</sequence>
<keyword evidence="11" id="KW-0808">Transferase</keyword>
<evidence type="ECO:0000313" key="11">
    <source>
        <dbReference type="EMBL" id="TMQ48786.1"/>
    </source>
</evidence>
<reference evidence="11 12" key="1">
    <citation type="journal article" date="2019" name="Nat. Microbiol.">
        <title>Mediterranean grassland soil C-N compound turnover is dependent on rainfall and depth, and is mediated by genomically divergent microorganisms.</title>
        <authorList>
            <person name="Diamond S."/>
            <person name="Andeer P.F."/>
            <person name="Li Z."/>
            <person name="Crits-Christoph A."/>
            <person name="Burstein D."/>
            <person name="Anantharaman K."/>
            <person name="Lane K.R."/>
            <person name="Thomas B.C."/>
            <person name="Pan C."/>
            <person name="Northen T.R."/>
            <person name="Banfield J.F."/>
        </authorList>
    </citation>
    <scope>NUCLEOTIDE SEQUENCE [LARGE SCALE GENOMIC DNA]</scope>
    <source>
        <strain evidence="11">WS_1</strain>
    </source>
</reference>
<keyword evidence="5" id="KW-0479">Metal-binding</keyword>
<dbReference type="SUPFAM" id="SSF56784">
    <property type="entry name" value="HAD-like"/>
    <property type="match status" value="1"/>
</dbReference>
<organism evidence="11 12">
    <name type="scientific">Eiseniibacteriota bacterium</name>
    <dbReference type="NCBI Taxonomy" id="2212470"/>
    <lineage>
        <taxon>Bacteria</taxon>
        <taxon>Candidatus Eiseniibacteriota</taxon>
    </lineage>
</organism>
<dbReference type="InterPro" id="IPR023214">
    <property type="entry name" value="HAD_sf"/>
</dbReference>
<dbReference type="EC" id="3.1.3.3" evidence="3"/>
<evidence type="ECO:0000256" key="6">
    <source>
        <dbReference type="ARBA" id="ARBA00022801"/>
    </source>
</evidence>
<dbReference type="GO" id="GO:0000287">
    <property type="term" value="F:magnesium ion binding"/>
    <property type="evidence" value="ECO:0007669"/>
    <property type="project" value="TreeGrafter"/>
</dbReference>
<dbReference type="GO" id="GO:0036424">
    <property type="term" value="F:L-phosphoserine phosphatase activity"/>
    <property type="evidence" value="ECO:0007669"/>
    <property type="project" value="TreeGrafter"/>
</dbReference>
<dbReference type="AlphaFoldDB" id="A0A538SBP9"/>
<dbReference type="EMBL" id="VBOR01000066">
    <property type="protein sequence ID" value="TMQ48786.1"/>
    <property type="molecule type" value="Genomic_DNA"/>
</dbReference>
<keyword evidence="8" id="KW-0718">Serine biosynthesis</keyword>
<comment type="pathway">
    <text evidence="2">Amino-acid biosynthesis; L-serine biosynthesis; L-serine from 3-phospho-D-glycerate: step 3/3.</text>
</comment>
<evidence type="ECO:0000256" key="8">
    <source>
        <dbReference type="ARBA" id="ARBA00023299"/>
    </source>
</evidence>
<dbReference type="Proteomes" id="UP000316292">
    <property type="component" value="Unassembled WGS sequence"/>
</dbReference>
<dbReference type="Pfam" id="PF12710">
    <property type="entry name" value="HAD"/>
    <property type="match status" value="1"/>
</dbReference>
<protein>
    <recommendedName>
        <fullName evidence="3">phosphoserine phosphatase</fullName>
        <ecNumber evidence="3">3.1.3.3</ecNumber>
    </recommendedName>
</protein>
<dbReference type="GO" id="GO:0005737">
    <property type="term" value="C:cytoplasm"/>
    <property type="evidence" value="ECO:0007669"/>
    <property type="project" value="TreeGrafter"/>
</dbReference>
<accession>A0A538SBP9</accession>
<dbReference type="Gene3D" id="3.90.1470.10">
    <property type="entry name" value="thrh gene product, domain 2"/>
    <property type="match status" value="1"/>
</dbReference>
<comment type="catalytic activity">
    <reaction evidence="9">
        <text>O-phospho-L-serine + H2O = L-serine + phosphate</text>
        <dbReference type="Rhea" id="RHEA:21208"/>
        <dbReference type="ChEBI" id="CHEBI:15377"/>
        <dbReference type="ChEBI" id="CHEBI:33384"/>
        <dbReference type="ChEBI" id="CHEBI:43474"/>
        <dbReference type="ChEBI" id="CHEBI:57524"/>
        <dbReference type="EC" id="3.1.3.3"/>
    </reaction>
</comment>
<comment type="caution">
    <text evidence="11">The sequence shown here is derived from an EMBL/GenBank/DDBJ whole genome shotgun (WGS) entry which is preliminary data.</text>
</comment>
<evidence type="ECO:0000256" key="2">
    <source>
        <dbReference type="ARBA" id="ARBA00005135"/>
    </source>
</evidence>
<comment type="cofactor">
    <cofactor evidence="1">
        <name>Mg(2+)</name>
        <dbReference type="ChEBI" id="CHEBI:18420"/>
    </cofactor>
</comment>
<evidence type="ECO:0000313" key="12">
    <source>
        <dbReference type="Proteomes" id="UP000316292"/>
    </source>
</evidence>
<evidence type="ECO:0000256" key="4">
    <source>
        <dbReference type="ARBA" id="ARBA00022605"/>
    </source>
</evidence>
<dbReference type="GO" id="GO:0006564">
    <property type="term" value="P:L-serine biosynthetic process"/>
    <property type="evidence" value="ECO:0007669"/>
    <property type="project" value="UniProtKB-KW"/>
</dbReference>
<name>A0A538SBP9_UNCEI</name>
<dbReference type="Gene3D" id="3.40.50.1000">
    <property type="entry name" value="HAD superfamily/HAD-like"/>
    <property type="match status" value="1"/>
</dbReference>
<comment type="catalytic activity">
    <reaction evidence="10">
        <text>O-phospho-D-serine + H2O = D-serine + phosphate</text>
        <dbReference type="Rhea" id="RHEA:24873"/>
        <dbReference type="ChEBI" id="CHEBI:15377"/>
        <dbReference type="ChEBI" id="CHEBI:35247"/>
        <dbReference type="ChEBI" id="CHEBI:43474"/>
        <dbReference type="ChEBI" id="CHEBI:58680"/>
        <dbReference type="EC" id="3.1.3.3"/>
    </reaction>
</comment>
<keyword evidence="4" id="KW-0028">Amino-acid biosynthesis</keyword>
<dbReference type="NCBIfam" id="NF010109">
    <property type="entry name" value="PRK13582.1"/>
    <property type="match status" value="1"/>
</dbReference>
<keyword evidence="6" id="KW-0378">Hydrolase</keyword>